<dbReference type="PANTHER" id="PTHR31115:SF4">
    <property type="entry name" value="SPECTRIN BETA CHAIN, BRAIN"/>
    <property type="match status" value="1"/>
</dbReference>
<feature type="region of interest" description="Disordered" evidence="1">
    <location>
        <begin position="481"/>
        <end position="504"/>
    </location>
</feature>
<sequence length="1255" mass="137656">MQREIFNQQNSSESPTKETSASASLRRLRGQMFSPGNNLSRGSSMPLSDIPPLPQFLRLEPITSTNQKYTRSGELRRVLGVPHGTTSEDHSFGVAQLKPPPPVATEELKHFKESIQDASRQARDRAKMLRESIFKLEKYKEALSTRKRQRSDLSFDERLVGSKLANVGNQNQRSFHDLTPQRLEDKARNIGLNKRVRTPVIDVWTDSRSIATLRQQAVTERSSDALQDVGNGSVRLEEKIRKLPAGSEVWDAKMKKKRSVAVVPNRALNADRDIKRATDPKLSADSKLRSCDMQGFRLKSSQGVSGLNKSDGAFETASTDSGILPKIEIESVPARKDHSAMLEKRVVAKASNKPNSYEINSASSPNSVVKGKISRAPRTSSIMSLDSSMKIQPSSGGFQGSSPHTIAQWGGQRPHKNSRTRRLNLVSPVSSNVESQFQGFPSSEFSSRTSPVGIGGSLLASTMDNNSLKIKVEIENVSSPFGLSESEESVAGESKAKEKGNDSREVALTNTQKVGAYMLSGKKNKVPNEIGDGVRRQGRSGRGLSSPSIQLEREKLENLPTTNPLQIMRPTSDKSKTKSGRPPTKKLKHHKAVTHVGQKQDGGSLDFAGESEDDREDLFVAASSARNFCNISCSGPFWKKMESLFASISPEDMSYLKQQLHFAEQLDMCLSPICGGEFDFLGGVAQKEVPNFTGERSVGLYSEGLANKGSLCGSVDAGRFNKGTPLYQLVLSALIEEDESEEVYFQSEGKNAAFHYASDDSHCGSCNQIDMEPKDRERVDYETESKVDFQAQRNSRLDRFSCVRSASSSTLRNPSTSNSLISNGRWLGDDDYSHLDVGHVSEICSDDVGLLQLREVNTPHLSSSDCQYQLMSLDDRLQLELQSIGLCPEPLPDLAEGEDMIDQNIMQLNEGLYHQVGIKKKNLGEVIKAIQRERDLETRNIQQVAMDQLLEMAYRRRMACRGSNASRNGVRKVTRQVALAFVKRVLARCRKFEDTGISCFSEPGLHNVISAPLCNDDAKSVEYGSGTASNICNEVSDHYAEARGPGKFSYPYTYLCSSDAFHSVEPTSVQASSKTSVLNRGRKREVLIDDVVGSASSRVASTFEGSPVGGIKARRNERDNLSSSVSGADGLSLNGSRSENRPKSKPRQQRHNVSTAGNKPGEAAQRALPSTGRVSSQSMANASDRTGDGSLSSCSIPQDSCKESMNPIDFVNLDGLDSVEALGSWLNFDEDGLQDHDSVGLEIPMDDLSELNMIM</sequence>
<feature type="region of interest" description="Disordered" evidence="1">
    <location>
        <begin position="1102"/>
        <end position="1198"/>
    </location>
</feature>
<reference evidence="2 3" key="1">
    <citation type="journal article" date="2020" name="Nat. Commun.">
        <title>Genome of Tripterygium wilfordii and identification of cytochrome P450 involved in triptolide biosynthesis.</title>
        <authorList>
            <person name="Tu L."/>
            <person name="Su P."/>
            <person name="Zhang Z."/>
            <person name="Gao L."/>
            <person name="Wang J."/>
            <person name="Hu T."/>
            <person name="Zhou J."/>
            <person name="Zhang Y."/>
            <person name="Zhao Y."/>
            <person name="Liu Y."/>
            <person name="Song Y."/>
            <person name="Tong Y."/>
            <person name="Lu Y."/>
            <person name="Yang J."/>
            <person name="Xu C."/>
            <person name="Jia M."/>
            <person name="Peters R.J."/>
            <person name="Huang L."/>
            <person name="Gao W."/>
        </authorList>
    </citation>
    <scope>NUCLEOTIDE SEQUENCE [LARGE SCALE GENOMIC DNA]</scope>
    <source>
        <strain evidence="3">cv. XIE 37</strain>
        <tissue evidence="2">Leaf</tissue>
    </source>
</reference>
<dbReference type="FunCoup" id="A0A7J7DER0">
    <property type="interactions" value="2938"/>
</dbReference>
<comment type="caution">
    <text evidence="2">The sequence shown here is derived from an EMBL/GenBank/DDBJ whole genome shotgun (WGS) entry which is preliminary data.</text>
</comment>
<feature type="region of interest" description="Disordered" evidence="1">
    <location>
        <begin position="1"/>
        <end position="47"/>
    </location>
</feature>
<protein>
    <submittedName>
        <fullName evidence="2">Uncharacterized protein</fullName>
    </submittedName>
</protein>
<organism evidence="2 3">
    <name type="scientific">Tripterygium wilfordii</name>
    <name type="common">Thunder God vine</name>
    <dbReference type="NCBI Taxonomy" id="458696"/>
    <lineage>
        <taxon>Eukaryota</taxon>
        <taxon>Viridiplantae</taxon>
        <taxon>Streptophyta</taxon>
        <taxon>Embryophyta</taxon>
        <taxon>Tracheophyta</taxon>
        <taxon>Spermatophyta</taxon>
        <taxon>Magnoliopsida</taxon>
        <taxon>eudicotyledons</taxon>
        <taxon>Gunneridae</taxon>
        <taxon>Pentapetalae</taxon>
        <taxon>rosids</taxon>
        <taxon>fabids</taxon>
        <taxon>Celastrales</taxon>
        <taxon>Celastraceae</taxon>
        <taxon>Tripterygium</taxon>
    </lineage>
</organism>
<dbReference type="EMBL" id="JAAARO010000007">
    <property type="protein sequence ID" value="KAF5744847.1"/>
    <property type="molecule type" value="Genomic_DNA"/>
</dbReference>
<dbReference type="AlphaFoldDB" id="A0A7J7DER0"/>
<dbReference type="Proteomes" id="UP000593562">
    <property type="component" value="Unassembled WGS sequence"/>
</dbReference>
<feature type="compositionally biased region" description="Basic residues" evidence="1">
    <location>
        <begin position="577"/>
        <end position="593"/>
    </location>
</feature>
<keyword evidence="3" id="KW-1185">Reference proteome</keyword>
<feature type="region of interest" description="Disordered" evidence="1">
    <location>
        <begin position="523"/>
        <end position="605"/>
    </location>
</feature>
<evidence type="ECO:0000313" key="2">
    <source>
        <dbReference type="EMBL" id="KAF5744847.1"/>
    </source>
</evidence>
<evidence type="ECO:0000313" key="3">
    <source>
        <dbReference type="Proteomes" id="UP000593562"/>
    </source>
</evidence>
<gene>
    <name evidence="2" type="ORF">HS088_TW07G00428</name>
</gene>
<dbReference type="InParanoid" id="A0A7J7DER0"/>
<evidence type="ECO:0000256" key="1">
    <source>
        <dbReference type="SAM" id="MobiDB-lite"/>
    </source>
</evidence>
<proteinExistence type="predicted"/>
<accession>A0A7J7DER0</accession>
<dbReference type="PANTHER" id="PTHR31115">
    <property type="entry name" value="OS05G0107300 PROTEIN"/>
    <property type="match status" value="1"/>
</dbReference>
<feature type="compositionally biased region" description="Polar residues" evidence="1">
    <location>
        <begin position="34"/>
        <end position="46"/>
    </location>
</feature>
<feature type="compositionally biased region" description="Polar residues" evidence="1">
    <location>
        <begin position="1"/>
        <end position="23"/>
    </location>
</feature>
<name>A0A7J7DER0_TRIWF</name>
<feature type="compositionally biased region" description="Basic and acidic residues" evidence="1">
    <location>
        <begin position="494"/>
        <end position="504"/>
    </location>
</feature>
<feature type="compositionally biased region" description="Polar residues" evidence="1">
    <location>
        <begin position="1172"/>
        <end position="1198"/>
    </location>
</feature>